<protein>
    <submittedName>
        <fullName evidence="1">Uncharacterized protein</fullName>
    </submittedName>
</protein>
<dbReference type="AlphaFoldDB" id="A0A7I7XRU8"/>
<proteinExistence type="predicted"/>
<evidence type="ECO:0000313" key="1">
    <source>
        <dbReference type="EMBL" id="BBZ31884.1"/>
    </source>
</evidence>
<name>A0A7I7XRU8_9MYCO</name>
<evidence type="ECO:0000313" key="2">
    <source>
        <dbReference type="Proteomes" id="UP000466931"/>
    </source>
</evidence>
<reference evidence="1" key="1">
    <citation type="journal article" date="2019" name="Emerg. Microbes Infect.">
        <title>Comprehensive subspecies identification of 175 nontuberculous mycobacteria species based on 7547 genomic profiles.</title>
        <authorList>
            <person name="Matsumoto Y."/>
            <person name="Kinjo T."/>
            <person name="Motooka D."/>
            <person name="Nabeya D."/>
            <person name="Jung N."/>
            <person name="Uechi K."/>
            <person name="Horii T."/>
            <person name="Iida T."/>
            <person name="Fujita J."/>
            <person name="Nakamura S."/>
        </authorList>
    </citation>
    <scope>NUCLEOTIDE SEQUENCE [LARGE SCALE GENOMIC DNA]</scope>
    <source>
        <strain evidence="1">JCM 13671</strain>
    </source>
</reference>
<gene>
    <name evidence="1" type="ORF">MCNF_04890</name>
</gene>
<reference evidence="1" key="2">
    <citation type="submission" date="2020-02" db="EMBL/GenBank/DDBJ databases">
        <authorList>
            <person name="Matsumoto Y."/>
            <person name="Motooka D."/>
            <person name="Nakamura S."/>
        </authorList>
    </citation>
    <scope>NUCLEOTIDE SEQUENCE</scope>
    <source>
        <strain evidence="1">JCM 13671</strain>
    </source>
</reference>
<dbReference type="Proteomes" id="UP000466931">
    <property type="component" value="Chromosome"/>
</dbReference>
<dbReference type="EMBL" id="AP022612">
    <property type="protein sequence ID" value="BBZ31884.1"/>
    <property type="molecule type" value="Genomic_DNA"/>
</dbReference>
<dbReference type="RefSeq" id="WP_085155227.1">
    <property type="nucleotide sequence ID" value="NZ_AP022612.1"/>
</dbReference>
<dbReference type="OrthoDB" id="4639475at2"/>
<keyword evidence="2" id="KW-1185">Reference proteome</keyword>
<organism evidence="1 2">
    <name type="scientific">Mycolicibacterium confluentis</name>
    <dbReference type="NCBI Taxonomy" id="28047"/>
    <lineage>
        <taxon>Bacteria</taxon>
        <taxon>Bacillati</taxon>
        <taxon>Actinomycetota</taxon>
        <taxon>Actinomycetes</taxon>
        <taxon>Mycobacteriales</taxon>
        <taxon>Mycobacteriaceae</taxon>
        <taxon>Mycolicibacterium</taxon>
    </lineage>
</organism>
<accession>A0A7I7XRU8</accession>
<sequence>MAIRLRGTELRYVLTSILLLYGPMKVSELAEELTRQGFTVDGRPTKTVSDALRWERRRGRVVRLGWGGYGPGAMPRSTEYRIDQRVLALRMAVRKSLLAEQLEGWEEGWRERV</sequence>